<dbReference type="Proteomes" id="UP000217999">
    <property type="component" value="Unassembled WGS sequence"/>
</dbReference>
<protein>
    <submittedName>
        <fullName evidence="2">Uncharacterized protein</fullName>
    </submittedName>
</protein>
<evidence type="ECO:0000313" key="3">
    <source>
        <dbReference type="Proteomes" id="UP000217999"/>
    </source>
</evidence>
<feature type="compositionally biased region" description="Low complexity" evidence="1">
    <location>
        <begin position="443"/>
        <end position="458"/>
    </location>
</feature>
<feature type="compositionally biased region" description="Low complexity" evidence="1">
    <location>
        <begin position="380"/>
        <end position="411"/>
    </location>
</feature>
<organism evidence="2 3">
    <name type="scientific">Vandammella animalimorsus</name>
    <dbReference type="NCBI Taxonomy" id="2029117"/>
    <lineage>
        <taxon>Bacteria</taxon>
        <taxon>Pseudomonadati</taxon>
        <taxon>Pseudomonadota</taxon>
        <taxon>Betaproteobacteria</taxon>
        <taxon>Burkholderiales</taxon>
        <taxon>Comamonadaceae</taxon>
        <taxon>Vandammella</taxon>
    </lineage>
</organism>
<dbReference type="InterPro" id="IPR007813">
    <property type="entry name" value="PilN"/>
</dbReference>
<comment type="caution">
    <text evidence="2">The sequence shown here is derived from an EMBL/GenBank/DDBJ whole genome shotgun (WGS) entry which is preliminary data.</text>
</comment>
<sequence length="519" mass="54774">MSAPPSSTPPEKPQDSPWVLFGLDLRTIGRDWLQAMKQLHQRAPLRWFELAPSYQLLRADGSLARWQDGRLRPEERPERASHTPLWAIELPEALLLRRSLTLPDLPAAQIRQAVELDIASSSPFPADELIWGFSEQPVSSHSAARQIQAVFGARQHIQQYLDGLRQRPPAHAGAAALPAAWPLERSELWAFAPQGGRPIVLQGFAEGIAQQAINARRQRTWLALLLAAALLTALAVTPTWRLRNQAIEANQAYHALLAQASRQDGERTVLMSALESATHIQSQMARRVNPAEVIELLSKLLPNDVSALELKWDGEAIDLTAEAGNAAAIIQLLSEHEAFAEVRTTRPVQVVPRADKERFSVQMRLAPGALNTGYTPEPLPETTPQAAQAEPAAAPIPQPDAAAGAASTAAPAPSPASPPAAPMDAGVTPPSASRSPQGQSDVAPGAIAPAPALALPGASPNTPVPANMPGVGQSPAAGSSATAPVTEPAPTAPADGNAPAEADAEAEALDEPAEGGNAQ</sequence>
<dbReference type="EMBL" id="NSJF01000002">
    <property type="protein sequence ID" value="PAT35439.1"/>
    <property type="molecule type" value="Genomic_DNA"/>
</dbReference>
<evidence type="ECO:0000313" key="2">
    <source>
        <dbReference type="EMBL" id="PAT35439.1"/>
    </source>
</evidence>
<gene>
    <name evidence="2" type="ORF">CK620_06155</name>
</gene>
<feature type="compositionally biased region" description="Low complexity" evidence="1">
    <location>
        <begin position="481"/>
        <end position="501"/>
    </location>
</feature>
<dbReference type="Pfam" id="PF05137">
    <property type="entry name" value="PilN"/>
    <property type="match status" value="1"/>
</dbReference>
<reference evidence="2 3" key="1">
    <citation type="submission" date="2017-08" db="EMBL/GenBank/DDBJ databases">
        <title>WGS of Clinical strains of the CDC Group NO-1 linked to zoonotic infections in humans.</title>
        <authorList>
            <person name="Bernier A.-M."/>
            <person name="Bernard K."/>
        </authorList>
    </citation>
    <scope>NUCLEOTIDE SEQUENCE [LARGE SCALE GENOMIC DNA]</scope>
    <source>
        <strain evidence="2 3">NML03-0146</strain>
    </source>
</reference>
<dbReference type="RefSeq" id="WP_095549526.1">
    <property type="nucleotide sequence ID" value="NZ_NSJF01000002.1"/>
</dbReference>
<dbReference type="AlphaFoldDB" id="A0A2A2ACX9"/>
<proteinExistence type="predicted"/>
<evidence type="ECO:0000256" key="1">
    <source>
        <dbReference type="SAM" id="MobiDB-lite"/>
    </source>
</evidence>
<accession>A0A2A2ACX9</accession>
<feature type="compositionally biased region" description="Pro residues" evidence="1">
    <location>
        <begin position="412"/>
        <end position="421"/>
    </location>
</feature>
<feature type="compositionally biased region" description="Acidic residues" evidence="1">
    <location>
        <begin position="502"/>
        <end position="513"/>
    </location>
</feature>
<name>A0A2A2ACX9_9BURK</name>
<feature type="region of interest" description="Disordered" evidence="1">
    <location>
        <begin position="369"/>
        <end position="519"/>
    </location>
</feature>
<feature type="compositionally biased region" description="Polar residues" evidence="1">
    <location>
        <begin position="430"/>
        <end position="440"/>
    </location>
</feature>